<dbReference type="EMBL" id="CP053586">
    <property type="protein sequence ID" value="WNZ24373.1"/>
    <property type="molecule type" value="Genomic_DNA"/>
</dbReference>
<evidence type="ECO:0000256" key="3">
    <source>
        <dbReference type="SAM" id="MobiDB-lite"/>
    </source>
</evidence>
<organism evidence="4">
    <name type="scientific">Leptolyngbya sp. NK1-12</name>
    <dbReference type="NCBI Taxonomy" id="2547451"/>
    <lineage>
        <taxon>Bacteria</taxon>
        <taxon>Bacillati</taxon>
        <taxon>Cyanobacteriota</taxon>
        <taxon>Cyanophyceae</taxon>
        <taxon>Leptolyngbyales</taxon>
        <taxon>Leptolyngbyaceae</taxon>
        <taxon>Leptolyngbya group</taxon>
        <taxon>Leptolyngbya</taxon>
    </lineage>
</organism>
<dbReference type="RefSeq" id="WP_035996658.1">
    <property type="nucleotide sequence ID" value="NZ_CP053586.1"/>
</dbReference>
<gene>
    <name evidence="2 4" type="primary">rsfS</name>
    <name evidence="4" type="ORF">HJG54_16920</name>
</gene>
<reference evidence="4" key="1">
    <citation type="submission" date="2020-05" db="EMBL/GenBank/DDBJ databases">
        <authorList>
            <person name="Zhu T."/>
            <person name="Keshari N."/>
            <person name="Lu X."/>
        </authorList>
    </citation>
    <scope>NUCLEOTIDE SEQUENCE</scope>
    <source>
        <strain evidence="4">NK1-12</strain>
    </source>
</reference>
<dbReference type="HAMAP" id="MF_01477">
    <property type="entry name" value="Iojap_RsfS"/>
    <property type="match status" value="1"/>
</dbReference>
<feature type="region of interest" description="Disordered" evidence="3">
    <location>
        <begin position="1"/>
        <end position="20"/>
    </location>
</feature>
<evidence type="ECO:0000313" key="4">
    <source>
        <dbReference type="EMBL" id="WNZ24373.1"/>
    </source>
</evidence>
<feature type="compositionally biased region" description="Polar residues" evidence="3">
    <location>
        <begin position="1"/>
        <end position="18"/>
    </location>
</feature>
<dbReference type="GO" id="GO:0005737">
    <property type="term" value="C:cytoplasm"/>
    <property type="evidence" value="ECO:0007669"/>
    <property type="project" value="UniProtKB-SubCell"/>
</dbReference>
<comment type="similarity">
    <text evidence="1 2">Belongs to the Iojap/RsfS family.</text>
</comment>
<dbReference type="Gene3D" id="3.30.460.10">
    <property type="entry name" value="Beta Polymerase, domain 2"/>
    <property type="match status" value="1"/>
</dbReference>
<dbReference type="PANTHER" id="PTHR21043:SF0">
    <property type="entry name" value="MITOCHONDRIAL ASSEMBLY OF RIBOSOMAL LARGE SUBUNIT PROTEIN 1"/>
    <property type="match status" value="1"/>
</dbReference>
<keyword evidence="2" id="KW-0810">Translation regulation</keyword>
<comment type="subunit">
    <text evidence="2">Interacts with ribosomal protein uL14 (rplN).</text>
</comment>
<comment type="function">
    <text evidence="2">Functions as a ribosomal silencing factor. Interacts with ribosomal protein uL14 (rplN), blocking formation of intersubunit bridge B8. Prevents association of the 30S and 50S ribosomal subunits and the formation of functional ribosomes, thus repressing translation.</text>
</comment>
<keyword evidence="2" id="KW-0678">Repressor</keyword>
<proteinExistence type="inferred from homology"/>
<dbReference type="Pfam" id="PF02410">
    <property type="entry name" value="RsfS"/>
    <property type="match status" value="1"/>
</dbReference>
<dbReference type="InterPro" id="IPR004394">
    <property type="entry name" value="Iojap/RsfS/C7orf30"/>
</dbReference>
<dbReference type="NCBIfam" id="TIGR00090">
    <property type="entry name" value="rsfS_iojap_ybeB"/>
    <property type="match status" value="1"/>
</dbReference>
<sequence length="147" mass="16379">MNSIPTPSFPNPINSSAALQPARTEAESRQLALTIAQAADDRKGGNIVLLKVADVSYLADYFVIVTGFSNVQVRAIARSIEDKVETDWQQLPLRIEGQTEGSWVLIDYGDVIAHIFMPKEREFYNLEAFWGHAEQLPFALSSSPEIR</sequence>
<dbReference type="GO" id="GO:0043023">
    <property type="term" value="F:ribosomal large subunit binding"/>
    <property type="evidence" value="ECO:0007669"/>
    <property type="project" value="TreeGrafter"/>
</dbReference>
<dbReference type="SUPFAM" id="SSF81301">
    <property type="entry name" value="Nucleotidyltransferase"/>
    <property type="match status" value="1"/>
</dbReference>
<name>A0AA96WFS8_9CYAN</name>
<evidence type="ECO:0000256" key="1">
    <source>
        <dbReference type="ARBA" id="ARBA00010574"/>
    </source>
</evidence>
<dbReference type="AlphaFoldDB" id="A0AA96WFS8"/>
<accession>A0AA96WFS8</accession>
<dbReference type="GO" id="GO:0090071">
    <property type="term" value="P:negative regulation of ribosome biogenesis"/>
    <property type="evidence" value="ECO:0007669"/>
    <property type="project" value="UniProtKB-UniRule"/>
</dbReference>
<dbReference type="GO" id="GO:0017148">
    <property type="term" value="P:negative regulation of translation"/>
    <property type="evidence" value="ECO:0007669"/>
    <property type="project" value="UniProtKB-UniRule"/>
</dbReference>
<dbReference type="PANTHER" id="PTHR21043">
    <property type="entry name" value="IOJAP SUPERFAMILY ORTHOLOG"/>
    <property type="match status" value="1"/>
</dbReference>
<protein>
    <recommendedName>
        <fullName evidence="2">Ribosomal silencing factor RsfS</fullName>
    </recommendedName>
</protein>
<dbReference type="InterPro" id="IPR043519">
    <property type="entry name" value="NT_sf"/>
</dbReference>
<comment type="subcellular location">
    <subcellularLocation>
        <location evidence="2">Cytoplasm</location>
    </subcellularLocation>
</comment>
<evidence type="ECO:0000256" key="2">
    <source>
        <dbReference type="HAMAP-Rule" id="MF_01477"/>
    </source>
</evidence>
<keyword evidence="2" id="KW-0963">Cytoplasm</keyword>
<dbReference type="GO" id="GO:0042256">
    <property type="term" value="P:cytosolic ribosome assembly"/>
    <property type="evidence" value="ECO:0007669"/>
    <property type="project" value="UniProtKB-UniRule"/>
</dbReference>